<accession>A0ABZ0RP10</accession>
<evidence type="ECO:0000256" key="1">
    <source>
        <dbReference type="SAM" id="MobiDB-lite"/>
    </source>
</evidence>
<feature type="region of interest" description="Disordered" evidence="1">
    <location>
        <begin position="1"/>
        <end position="73"/>
    </location>
</feature>
<organism evidence="2 3">
    <name type="scientific">Coraliomargarita algicola</name>
    <dbReference type="NCBI Taxonomy" id="3092156"/>
    <lineage>
        <taxon>Bacteria</taxon>
        <taxon>Pseudomonadati</taxon>
        <taxon>Verrucomicrobiota</taxon>
        <taxon>Opitutia</taxon>
        <taxon>Puniceicoccales</taxon>
        <taxon>Coraliomargaritaceae</taxon>
        <taxon>Coraliomargarita</taxon>
    </lineage>
</organism>
<feature type="compositionally biased region" description="Basic and acidic residues" evidence="1">
    <location>
        <begin position="1"/>
        <end position="28"/>
    </location>
</feature>
<dbReference type="EMBL" id="CP138858">
    <property type="protein sequence ID" value="WPJ97979.1"/>
    <property type="molecule type" value="Genomic_DNA"/>
</dbReference>
<keyword evidence="3" id="KW-1185">Reference proteome</keyword>
<sequence length="73" mass="8132">MAHLSETDKASFRELSKRGWEQSEKEQSPRYIEPALQHCGATANGRRKPPSFSKAPNPSISAATTGSYEVFYD</sequence>
<reference evidence="2 3" key="1">
    <citation type="submission" date="2023-11" db="EMBL/GenBank/DDBJ databases">
        <title>Coraliomargarita sp. nov., isolated from marine algae.</title>
        <authorList>
            <person name="Lee J.K."/>
            <person name="Baek J.H."/>
            <person name="Kim J.M."/>
            <person name="Choi D.G."/>
            <person name="Jeon C.O."/>
        </authorList>
    </citation>
    <scope>NUCLEOTIDE SEQUENCE [LARGE SCALE GENOMIC DNA]</scope>
    <source>
        <strain evidence="2 3">J2-16</strain>
    </source>
</reference>
<evidence type="ECO:0000313" key="2">
    <source>
        <dbReference type="EMBL" id="WPJ97979.1"/>
    </source>
</evidence>
<dbReference type="Proteomes" id="UP001324993">
    <property type="component" value="Chromosome"/>
</dbReference>
<protein>
    <submittedName>
        <fullName evidence="2">Uncharacterized protein</fullName>
    </submittedName>
</protein>
<gene>
    <name evidence="2" type="ORF">SH580_09680</name>
</gene>
<name>A0ABZ0RP10_9BACT</name>
<dbReference type="RefSeq" id="WP_319834791.1">
    <property type="nucleotide sequence ID" value="NZ_CP138858.1"/>
</dbReference>
<proteinExistence type="predicted"/>
<feature type="compositionally biased region" description="Polar residues" evidence="1">
    <location>
        <begin position="54"/>
        <end position="67"/>
    </location>
</feature>
<evidence type="ECO:0000313" key="3">
    <source>
        <dbReference type="Proteomes" id="UP001324993"/>
    </source>
</evidence>